<keyword evidence="3 6" id="KW-0812">Transmembrane</keyword>
<evidence type="ECO:0000256" key="2">
    <source>
        <dbReference type="ARBA" id="ARBA00022475"/>
    </source>
</evidence>
<dbReference type="PANTHER" id="PTHR33529:SF2">
    <property type="entry name" value="LIPOPOLYSACCHARIDE EXPORT SYSTEM PERMEASE PROTEIN LPTG"/>
    <property type="match status" value="1"/>
</dbReference>
<keyword evidence="5 6" id="KW-0472">Membrane</keyword>
<dbReference type="GO" id="GO:0043190">
    <property type="term" value="C:ATP-binding cassette (ABC) transporter complex"/>
    <property type="evidence" value="ECO:0007669"/>
    <property type="project" value="InterPro"/>
</dbReference>
<name>A0A5B8FVP3_9RHOB</name>
<organism evidence="7 8">
    <name type="scientific">Paroceanicella profunda</name>
    <dbReference type="NCBI Taxonomy" id="2579971"/>
    <lineage>
        <taxon>Bacteria</taxon>
        <taxon>Pseudomonadati</taxon>
        <taxon>Pseudomonadota</taxon>
        <taxon>Alphaproteobacteria</taxon>
        <taxon>Rhodobacterales</taxon>
        <taxon>Paracoccaceae</taxon>
        <taxon>Paroceanicella</taxon>
    </lineage>
</organism>
<keyword evidence="4 6" id="KW-1133">Transmembrane helix</keyword>
<dbReference type="GO" id="GO:0055085">
    <property type="term" value="P:transmembrane transport"/>
    <property type="evidence" value="ECO:0007669"/>
    <property type="project" value="InterPro"/>
</dbReference>
<protein>
    <submittedName>
        <fullName evidence="7">LPS export ABC transporter permease LptG</fullName>
    </submittedName>
</protein>
<evidence type="ECO:0000256" key="6">
    <source>
        <dbReference type="SAM" id="Phobius"/>
    </source>
</evidence>
<sequence>MSPTLFRYITRRFLGTLAGAVAVVLILIVLIDLVELMRRSSDTDATFGDLLALALLHALSVANTTFPFVFMLAAMACFGRLARSSELVVTRAAGVSVWKLLLPVVFTSACLGVLAFSVYNPISAATLSRFETLEARYFRGQESLLSVSREGLWLRQGGRNDQTVIRARRSNPEGTELDQVTLFRFGPNNALLSRIEAQRADLGNHVWTLTDLHRWTFDPAHPDASPVREAAETAEVPTDLTSSHILESFASPDAISFWNLPEFIEALRASGFSTLRHEMHFQTELAKPLLFSAMVLIGAAFSMRHVRFGGIGLMLVGATLTGFALFFVSDITQALGASGAIPTLIAAWVPPAAAMLLALGLLFYLEDG</sequence>
<gene>
    <name evidence="7" type="primary">lptG</name>
    <name evidence="7" type="ORF">FDP22_12375</name>
</gene>
<feature type="transmembrane region" description="Helical" evidence="6">
    <location>
        <begin position="340"/>
        <end position="365"/>
    </location>
</feature>
<dbReference type="OrthoDB" id="9798468at2"/>
<evidence type="ECO:0000256" key="4">
    <source>
        <dbReference type="ARBA" id="ARBA00022989"/>
    </source>
</evidence>
<dbReference type="RefSeq" id="WP_138578869.1">
    <property type="nucleotide sequence ID" value="NZ_CP040818.1"/>
</dbReference>
<keyword evidence="2" id="KW-1003">Cell membrane</keyword>
<dbReference type="InterPro" id="IPR005495">
    <property type="entry name" value="LptG/LptF_permease"/>
</dbReference>
<dbReference type="KEGG" id="ppru:FDP22_12375"/>
<accession>A0A5B8FVP3</accession>
<feature type="transmembrane region" description="Helical" evidence="6">
    <location>
        <begin position="51"/>
        <end position="79"/>
    </location>
</feature>
<dbReference type="Proteomes" id="UP000305888">
    <property type="component" value="Chromosome"/>
</dbReference>
<evidence type="ECO:0000256" key="1">
    <source>
        <dbReference type="ARBA" id="ARBA00004651"/>
    </source>
</evidence>
<dbReference type="NCBIfam" id="TIGR04408">
    <property type="entry name" value="LptG_lptG"/>
    <property type="match status" value="1"/>
</dbReference>
<dbReference type="GO" id="GO:0015920">
    <property type="term" value="P:lipopolysaccharide transport"/>
    <property type="evidence" value="ECO:0007669"/>
    <property type="project" value="TreeGrafter"/>
</dbReference>
<evidence type="ECO:0000313" key="8">
    <source>
        <dbReference type="Proteomes" id="UP000305888"/>
    </source>
</evidence>
<feature type="transmembrane region" description="Helical" evidence="6">
    <location>
        <begin position="308"/>
        <end position="328"/>
    </location>
</feature>
<dbReference type="AlphaFoldDB" id="A0A5B8FVP3"/>
<proteinExistence type="predicted"/>
<feature type="transmembrane region" description="Helical" evidence="6">
    <location>
        <begin position="12"/>
        <end position="31"/>
    </location>
</feature>
<dbReference type="PANTHER" id="PTHR33529">
    <property type="entry name" value="SLR0882 PROTEIN-RELATED"/>
    <property type="match status" value="1"/>
</dbReference>
<evidence type="ECO:0000313" key="7">
    <source>
        <dbReference type="EMBL" id="QDL92505.1"/>
    </source>
</evidence>
<reference evidence="7 8" key="1">
    <citation type="submission" date="2019-06" db="EMBL/GenBank/DDBJ databases">
        <title>Genome sequence of Rhodobacteraceae bacterium D4M1.</title>
        <authorList>
            <person name="Cao J."/>
        </authorList>
    </citation>
    <scope>NUCLEOTIDE SEQUENCE [LARGE SCALE GENOMIC DNA]</scope>
    <source>
        <strain evidence="7 8">D4M1</strain>
    </source>
</reference>
<evidence type="ECO:0000256" key="3">
    <source>
        <dbReference type="ARBA" id="ARBA00022692"/>
    </source>
</evidence>
<evidence type="ECO:0000256" key="5">
    <source>
        <dbReference type="ARBA" id="ARBA00023136"/>
    </source>
</evidence>
<keyword evidence="8" id="KW-1185">Reference proteome</keyword>
<dbReference type="EMBL" id="CP040818">
    <property type="protein sequence ID" value="QDL92505.1"/>
    <property type="molecule type" value="Genomic_DNA"/>
</dbReference>
<dbReference type="Pfam" id="PF03739">
    <property type="entry name" value="LptF_LptG"/>
    <property type="match status" value="1"/>
</dbReference>
<dbReference type="InterPro" id="IPR030923">
    <property type="entry name" value="LptG"/>
</dbReference>
<comment type="subcellular location">
    <subcellularLocation>
        <location evidence="1">Cell membrane</location>
        <topology evidence="1">Multi-pass membrane protein</topology>
    </subcellularLocation>
</comment>